<organism evidence="3 4">
    <name type="scientific">Actinomadura bangladeshensis</name>
    <dbReference type="NCBI Taxonomy" id="453573"/>
    <lineage>
        <taxon>Bacteria</taxon>
        <taxon>Bacillati</taxon>
        <taxon>Actinomycetota</taxon>
        <taxon>Actinomycetes</taxon>
        <taxon>Streptosporangiales</taxon>
        <taxon>Thermomonosporaceae</taxon>
        <taxon>Actinomadura</taxon>
    </lineage>
</organism>
<dbReference type="AlphaFoldDB" id="A0A4R4NQL0"/>
<evidence type="ECO:0000313" key="3">
    <source>
        <dbReference type="EMBL" id="TDC11868.1"/>
    </source>
</evidence>
<comment type="caution">
    <text evidence="3">The sequence shown here is derived from an EMBL/GenBank/DDBJ whole genome shotgun (WGS) entry which is preliminary data.</text>
</comment>
<feature type="domain" description="DUF397" evidence="2">
    <location>
        <begin position="60"/>
        <end position="115"/>
    </location>
</feature>
<dbReference type="InterPro" id="IPR007278">
    <property type="entry name" value="DUF397"/>
</dbReference>
<feature type="region of interest" description="Disordered" evidence="1">
    <location>
        <begin position="16"/>
        <end position="46"/>
    </location>
</feature>
<dbReference type="Proteomes" id="UP000295431">
    <property type="component" value="Unassembled WGS sequence"/>
</dbReference>
<name>A0A4R4NQL0_9ACTN</name>
<keyword evidence="4" id="KW-1185">Reference proteome</keyword>
<proteinExistence type="predicted"/>
<dbReference type="OrthoDB" id="3542928at2"/>
<dbReference type="EMBL" id="SMJW01000157">
    <property type="protein sequence ID" value="TDC11868.1"/>
    <property type="molecule type" value="Genomic_DNA"/>
</dbReference>
<sequence>MRLLPICTGSPIQAWRARRWTPTNPGAASPRPKTPGDGSAEGLNPCERHRVSPFATAAPQWRRSAHCGASNTCVEIAALFDSSPSIGARDAKHGAQSPVLSFSHGEWLDFLERAKKGEFDLRR</sequence>
<dbReference type="Pfam" id="PF04149">
    <property type="entry name" value="DUF397"/>
    <property type="match status" value="1"/>
</dbReference>
<reference evidence="3 4" key="1">
    <citation type="submission" date="2019-03" db="EMBL/GenBank/DDBJ databases">
        <title>Draft genome sequences of novel Actinobacteria.</title>
        <authorList>
            <person name="Sahin N."/>
            <person name="Ay H."/>
            <person name="Saygin H."/>
        </authorList>
    </citation>
    <scope>NUCLEOTIDE SEQUENCE [LARGE SCALE GENOMIC DNA]</scope>
    <source>
        <strain evidence="3 4">DSM 45347</strain>
    </source>
</reference>
<gene>
    <name evidence="3" type="ORF">E1284_26385</name>
</gene>
<evidence type="ECO:0000259" key="2">
    <source>
        <dbReference type="Pfam" id="PF04149"/>
    </source>
</evidence>
<evidence type="ECO:0000313" key="4">
    <source>
        <dbReference type="Proteomes" id="UP000295431"/>
    </source>
</evidence>
<accession>A0A4R4NQL0</accession>
<protein>
    <submittedName>
        <fullName evidence="3">DUF397 domain-containing protein</fullName>
    </submittedName>
</protein>
<evidence type="ECO:0000256" key="1">
    <source>
        <dbReference type="SAM" id="MobiDB-lite"/>
    </source>
</evidence>